<evidence type="ECO:0000259" key="33">
    <source>
        <dbReference type="PROSITE" id="PS51550"/>
    </source>
</evidence>
<feature type="active site" description="Proton acceptor" evidence="24">
    <location>
        <position position="704"/>
    </location>
</feature>
<dbReference type="Pfam" id="PF07699">
    <property type="entry name" value="Ephrin_rec_like"/>
    <property type="match status" value="1"/>
</dbReference>
<evidence type="ECO:0000256" key="22">
    <source>
        <dbReference type="ARBA" id="ARBA00051243"/>
    </source>
</evidence>
<dbReference type="InterPro" id="IPR013783">
    <property type="entry name" value="Ig-like_fold"/>
</dbReference>
<evidence type="ECO:0000256" key="23">
    <source>
        <dbReference type="ARBA" id="ARBA00055965"/>
    </source>
</evidence>
<dbReference type="AlphaFoldDB" id="A0A8C2CU37"/>
<dbReference type="Pfam" id="PF07714">
    <property type="entry name" value="PK_Tyr_Ser-Thr"/>
    <property type="match status" value="1"/>
</dbReference>
<dbReference type="FunFam" id="2.60.120.260:FF:000004">
    <property type="entry name" value="Ephrin type-B receptor 2"/>
    <property type="match status" value="1"/>
</dbReference>
<evidence type="ECO:0000259" key="30">
    <source>
        <dbReference type="PROSITE" id="PS50011"/>
    </source>
</evidence>
<dbReference type="FunFam" id="1.10.150.50:FF:000001">
    <property type="entry name" value="Ephrin type-A receptor 5"/>
    <property type="match status" value="1"/>
</dbReference>
<feature type="binding site" evidence="25">
    <location>
        <begin position="585"/>
        <end position="593"/>
    </location>
    <ligand>
        <name>ATP</name>
        <dbReference type="ChEBI" id="CHEBI:30616"/>
    </ligand>
</feature>
<evidence type="ECO:0000256" key="5">
    <source>
        <dbReference type="ARBA" id="ARBA00022475"/>
    </source>
</evidence>
<comment type="catalytic activity">
    <reaction evidence="22">
        <text>L-tyrosyl-[protein] + ATP = O-phospho-L-tyrosyl-[protein] + ADP + H(+)</text>
        <dbReference type="Rhea" id="RHEA:10596"/>
        <dbReference type="Rhea" id="RHEA-COMP:10136"/>
        <dbReference type="Rhea" id="RHEA-COMP:20101"/>
        <dbReference type="ChEBI" id="CHEBI:15378"/>
        <dbReference type="ChEBI" id="CHEBI:30616"/>
        <dbReference type="ChEBI" id="CHEBI:46858"/>
        <dbReference type="ChEBI" id="CHEBI:61978"/>
        <dbReference type="ChEBI" id="CHEBI:456216"/>
        <dbReference type="EC" id="2.7.10.1"/>
    </reaction>
</comment>
<keyword evidence="16 29" id="KW-1133">Transmembrane helix</keyword>
<dbReference type="CDD" id="cd00063">
    <property type="entry name" value="FN3"/>
    <property type="match status" value="1"/>
</dbReference>
<protein>
    <recommendedName>
        <fullName evidence="4">receptor protein-tyrosine kinase</fullName>
        <ecNumber evidence="4">2.7.10.1</ecNumber>
    </recommendedName>
</protein>
<evidence type="ECO:0000256" key="7">
    <source>
        <dbReference type="ARBA" id="ARBA00022679"/>
    </source>
</evidence>
<evidence type="ECO:0000256" key="15">
    <source>
        <dbReference type="ARBA" id="ARBA00022902"/>
    </source>
</evidence>
<dbReference type="CDD" id="cd05065">
    <property type="entry name" value="PTKc_EphR_B"/>
    <property type="match status" value="1"/>
</dbReference>
<dbReference type="InterPro" id="IPR001090">
    <property type="entry name" value="Ephrin_rcpt_lig-bd_dom"/>
</dbReference>
<feature type="domain" description="Fibronectin type-III" evidence="32">
    <location>
        <begin position="301"/>
        <end position="411"/>
    </location>
</feature>
<dbReference type="PROSITE" id="PS50853">
    <property type="entry name" value="FN3"/>
    <property type="match status" value="1"/>
</dbReference>
<dbReference type="SMART" id="SM00219">
    <property type="entry name" value="TyrKc"/>
    <property type="match status" value="1"/>
</dbReference>
<keyword evidence="5" id="KW-1003">Cell membrane</keyword>
<dbReference type="InterPro" id="IPR016257">
    <property type="entry name" value="Tyr_kinase_ephrin_rcpt"/>
</dbReference>
<evidence type="ECO:0000256" key="20">
    <source>
        <dbReference type="ARBA" id="ARBA00023180"/>
    </source>
</evidence>
<dbReference type="InterPro" id="IPR011641">
    <property type="entry name" value="Tyr-kin_ephrin_A/B_rcpt-like"/>
</dbReference>
<dbReference type="EC" id="2.7.10.1" evidence="4"/>
<keyword evidence="18" id="KW-0829">Tyrosine-protein kinase</keyword>
<keyword evidence="13 25" id="KW-0067">ATP-binding</keyword>
<dbReference type="InterPro" id="IPR003961">
    <property type="entry name" value="FN3_dom"/>
</dbReference>
<dbReference type="Gene3D" id="1.10.150.50">
    <property type="entry name" value="Transcription Factor, Ets-1"/>
    <property type="match status" value="1"/>
</dbReference>
<dbReference type="PROSITE" id="PS00791">
    <property type="entry name" value="RECEPTOR_TYR_KIN_V_2"/>
    <property type="match status" value="1"/>
</dbReference>
<evidence type="ECO:0000256" key="18">
    <source>
        <dbReference type="ARBA" id="ARBA00023137"/>
    </source>
</evidence>
<dbReference type="PROSITE" id="PS50011">
    <property type="entry name" value="PROTEIN_KINASE_DOM"/>
    <property type="match status" value="1"/>
</dbReference>
<evidence type="ECO:0000256" key="26">
    <source>
        <dbReference type="PIRSR" id="PIRSR000666-3"/>
    </source>
</evidence>
<dbReference type="PROSITE" id="PS00109">
    <property type="entry name" value="PROTEIN_KINASE_TYR"/>
    <property type="match status" value="1"/>
</dbReference>
<dbReference type="InterPro" id="IPR042819">
    <property type="entry name" value="EphB1_SAM"/>
</dbReference>
<evidence type="ECO:0000256" key="29">
    <source>
        <dbReference type="SAM" id="Phobius"/>
    </source>
</evidence>
<keyword evidence="21" id="KW-0966">Cell projection</keyword>
<dbReference type="FunFam" id="3.30.200.20:FF:000001">
    <property type="entry name" value="Ephrin type-A receptor 5"/>
    <property type="match status" value="1"/>
</dbReference>
<evidence type="ECO:0000256" key="25">
    <source>
        <dbReference type="PIRSR" id="PIRSR000666-2"/>
    </source>
</evidence>
<dbReference type="FunFam" id="2.60.40.10:FF:000041">
    <property type="entry name" value="ephrin type-A receptor 3"/>
    <property type="match status" value="1"/>
</dbReference>
<dbReference type="CDD" id="cd09551">
    <property type="entry name" value="SAM_EPH-B1"/>
    <property type="match status" value="1"/>
</dbReference>
<dbReference type="Gene3D" id="2.10.50.10">
    <property type="entry name" value="Tumor Necrosis Factor Receptor, subunit A, domain 2"/>
    <property type="match status" value="1"/>
</dbReference>
<keyword evidence="8 29" id="KW-0812">Transmembrane</keyword>
<feature type="disulfide bond" evidence="26">
    <location>
        <begin position="75"/>
        <end position="85"/>
    </location>
</feature>
<dbReference type="FunFam" id="2.60.40.1770:FF:000001">
    <property type="entry name" value="Ephrin type-A receptor 5"/>
    <property type="match status" value="1"/>
</dbReference>
<dbReference type="SMART" id="SM00060">
    <property type="entry name" value="FN3"/>
    <property type="match status" value="1"/>
</dbReference>
<sequence length="962" mass="108037">MVICHCSFCSAKPPMVFLFQWEEVSGYDENLNTIRTYQVCNVFESNQNNWLLTTFIARRGAQRIYVEMRFTVRDCSSIPRVPGSCKETFNLYYYETDSVIATKGTAFWMEAPYLKVDTIAADESFSQVDFGGRLMKVNTEVRSFGPLSKNGFYLAFQDYGACMSLLSVRVFYKKCPSVVQNFAIFPETMTGAESTSLVIARGMCIPNSEEVDVPIKLYCNGDGDWMVPIGSCTCKAGFEPDNGNVCRACPPGTFKSSQGTGLCLQCPSNSRSTSEAATICVCRNGYYRADGEQPDMPCTSVPSGPRNVISIVNETSVTLEWHSPRETGGRDDVMYNIICKKCQADRRSCSHCDDNVEFQPEQLGLTESRVFISNLLAHTLYTFEIQAVNGVTNKSPYPAQHVSIDITTNQAAPSIVPIMHQVSSTMKSITLSWPQPEQPNGIILDYELRYYEKSMEHFPEWLLLKCFVYAAAISVFFCSLMYPVSLCLDDYKSELREQLPLIAGSAAAGVVFIVSLVAISIVCSRKRTYNKEAVYSDKLQHYSTGRGSPGIKIYIDPFTYEDPNEAVREFAKEIDVSTVKIEEVIGAGEFGEVYKGRLKLPGKREIYVAIKTLKAGYSEKQRRDFLSEASIMGQFDHPNIIRLEGVVTKSRPVMIVTEFMENGALDSFLRQNDGQFTGIQLVGMLRGIAAGMKYLSEMNYVHRDLAARNILVNSNLVCKVSDFGLSRYLQEDTSDPTYTSSLGGKIPVRWTSPEAIAYRKFTSASDVWSYGIVMWEVMSFGERPYWDMSNQDVINAIEQDYRLPPPMDCPTALHQLMLDCWQKDRNVRPRFTDIVNTLDKLIRNPTSLKAVASIPTIPSQPLLDRSIPDFTTFSSVEEWLAAIKMSQYRDNFLNSGFTSLQLVTQMTSEDLLRIGVTLAGHQKKILNSIQSMHLQMSQCQTGTANHHPISNRPDRNKTARTC</sequence>
<dbReference type="GO" id="GO:0007411">
    <property type="term" value="P:axon guidance"/>
    <property type="evidence" value="ECO:0007669"/>
    <property type="project" value="TreeGrafter"/>
</dbReference>
<feature type="domain" description="Eph LBD" evidence="33">
    <location>
        <begin position="1"/>
        <end position="180"/>
    </location>
</feature>
<dbReference type="Gene3D" id="3.30.200.20">
    <property type="entry name" value="Phosphorylase Kinase, domain 1"/>
    <property type="match status" value="1"/>
</dbReference>
<dbReference type="InterPro" id="IPR020635">
    <property type="entry name" value="Tyr_kinase_cat_dom"/>
</dbReference>
<dbReference type="GO" id="GO:0005524">
    <property type="term" value="F:ATP binding"/>
    <property type="evidence" value="ECO:0007669"/>
    <property type="project" value="UniProtKB-UniRule"/>
</dbReference>
<dbReference type="Gene3D" id="2.60.40.1770">
    <property type="entry name" value="ephrin a2 ectodomain"/>
    <property type="match status" value="1"/>
</dbReference>
<dbReference type="InterPro" id="IPR050449">
    <property type="entry name" value="Ephrin_rcpt_TKs"/>
</dbReference>
<feature type="transmembrane region" description="Helical" evidence="29">
    <location>
        <begin position="502"/>
        <end position="523"/>
    </location>
</feature>
<evidence type="ECO:0000256" key="10">
    <source>
        <dbReference type="ARBA" id="ARBA00022741"/>
    </source>
</evidence>
<keyword evidence="14" id="KW-0130">Cell adhesion</keyword>
<keyword evidence="26" id="KW-1015">Disulfide bond</keyword>
<feature type="region of interest" description="Disordered" evidence="28">
    <location>
        <begin position="942"/>
        <end position="962"/>
    </location>
</feature>
<dbReference type="SUPFAM" id="SSF56112">
    <property type="entry name" value="Protein kinase-like (PK-like)"/>
    <property type="match status" value="1"/>
</dbReference>
<evidence type="ECO:0000256" key="4">
    <source>
        <dbReference type="ARBA" id="ARBA00011902"/>
    </source>
</evidence>
<dbReference type="Gene3D" id="1.10.510.10">
    <property type="entry name" value="Transferase(Phosphotransferase) domain 1"/>
    <property type="match status" value="1"/>
</dbReference>
<dbReference type="GO" id="GO:0007155">
    <property type="term" value="P:cell adhesion"/>
    <property type="evidence" value="ECO:0007669"/>
    <property type="project" value="UniProtKB-KW"/>
</dbReference>
<evidence type="ECO:0000256" key="11">
    <source>
        <dbReference type="ARBA" id="ARBA00022753"/>
    </source>
</evidence>
<dbReference type="SUPFAM" id="SSF49265">
    <property type="entry name" value="Fibronectin type III"/>
    <property type="match status" value="1"/>
</dbReference>
<evidence type="ECO:0000259" key="31">
    <source>
        <dbReference type="PROSITE" id="PS50105"/>
    </source>
</evidence>
<dbReference type="SUPFAM" id="SSF47769">
    <property type="entry name" value="SAM/Pointed domain"/>
    <property type="match status" value="1"/>
</dbReference>
<dbReference type="PANTHER" id="PTHR46877">
    <property type="entry name" value="EPH RECEPTOR A5"/>
    <property type="match status" value="1"/>
</dbReference>
<dbReference type="InterPro" id="IPR009030">
    <property type="entry name" value="Growth_fac_rcpt_cys_sf"/>
</dbReference>
<evidence type="ECO:0000256" key="16">
    <source>
        <dbReference type="ARBA" id="ARBA00022989"/>
    </source>
</evidence>
<dbReference type="SMART" id="SM00615">
    <property type="entry name" value="EPH_lbd"/>
    <property type="match status" value="1"/>
</dbReference>
<dbReference type="PROSITE" id="PS50105">
    <property type="entry name" value="SAM_DOMAIN"/>
    <property type="match status" value="1"/>
</dbReference>
<dbReference type="GO" id="GO:0005005">
    <property type="term" value="F:transmembrane-ephrin receptor activity"/>
    <property type="evidence" value="ECO:0007669"/>
    <property type="project" value="TreeGrafter"/>
</dbReference>
<evidence type="ECO:0000256" key="12">
    <source>
        <dbReference type="ARBA" id="ARBA00022777"/>
    </source>
</evidence>
<dbReference type="InterPro" id="IPR000719">
    <property type="entry name" value="Prot_kinase_dom"/>
</dbReference>
<dbReference type="InterPro" id="IPR001245">
    <property type="entry name" value="Ser-Thr/Tyr_kinase_cat_dom"/>
</dbReference>
<dbReference type="FunFam" id="1.10.510.10:FF:000015">
    <property type="entry name" value="Ephrin type-B receptor 2"/>
    <property type="match status" value="1"/>
</dbReference>
<dbReference type="PRINTS" id="PR00109">
    <property type="entry name" value="TYRKINASE"/>
</dbReference>
<comment type="function">
    <text evidence="23">Receptor tyrosine kinase which binds promiscuously transmembrane ephrin-B family ligands residing on adjacent cells, leading to contact-dependent bidirectional signaling into neighboring cells. The signaling pathway downstream of the receptor is referred to as forward signaling while the signaling pathway downstream of the ephrin ligand is referred to as reverse signaling. Together with its cognate ligand/functional ligand EFNB2 is involved in the regulation of cell adhesion and cell migration, and plays a central role in heart morphogenesis, angiogenesis and blood vessel remodeling and permeability. EPHB4-mediated forward signaling controls cellular repulsion and segregation from EFNB2-expressing cells. Involved in somitogenesis.</text>
</comment>
<organism evidence="34 35">
    <name type="scientific">Cyprinus carpio</name>
    <name type="common">Common carp</name>
    <dbReference type="NCBI Taxonomy" id="7962"/>
    <lineage>
        <taxon>Eukaryota</taxon>
        <taxon>Metazoa</taxon>
        <taxon>Chordata</taxon>
        <taxon>Craniata</taxon>
        <taxon>Vertebrata</taxon>
        <taxon>Euteleostomi</taxon>
        <taxon>Actinopterygii</taxon>
        <taxon>Neopterygii</taxon>
        <taxon>Teleostei</taxon>
        <taxon>Ostariophysi</taxon>
        <taxon>Cypriniformes</taxon>
        <taxon>Cyprinidae</taxon>
        <taxon>Cyprininae</taxon>
        <taxon>Cyprinus</taxon>
    </lineage>
</organism>
<dbReference type="PROSITE" id="PS51550">
    <property type="entry name" value="EPH_LBD"/>
    <property type="match status" value="1"/>
</dbReference>
<dbReference type="SMART" id="SM01411">
    <property type="entry name" value="Ephrin_rec_like"/>
    <property type="match status" value="1"/>
</dbReference>
<name>A0A8C2CU37_CYPCA</name>
<keyword evidence="7" id="KW-0808">Transferase</keyword>
<evidence type="ECO:0000256" key="8">
    <source>
        <dbReference type="ARBA" id="ARBA00022692"/>
    </source>
</evidence>
<evidence type="ECO:0000256" key="21">
    <source>
        <dbReference type="ARBA" id="ARBA00023273"/>
    </source>
</evidence>
<dbReference type="InterPro" id="IPR011009">
    <property type="entry name" value="Kinase-like_dom_sf"/>
</dbReference>
<reference evidence="34" key="1">
    <citation type="submission" date="2025-08" db="UniProtKB">
        <authorList>
            <consortium name="Ensembl"/>
        </authorList>
    </citation>
    <scope>IDENTIFICATION</scope>
</reference>
<evidence type="ECO:0000256" key="28">
    <source>
        <dbReference type="SAM" id="MobiDB-lite"/>
    </source>
</evidence>
<evidence type="ECO:0000256" key="27">
    <source>
        <dbReference type="PROSITE-ProRule" id="PRU10141"/>
    </source>
</evidence>
<evidence type="ECO:0000256" key="19">
    <source>
        <dbReference type="ARBA" id="ARBA00023170"/>
    </source>
</evidence>
<dbReference type="InterPro" id="IPR001426">
    <property type="entry name" value="Tyr_kinase_rcpt_V_CS"/>
</dbReference>
<accession>A0A8C2CU37</accession>
<dbReference type="Proteomes" id="UP000694701">
    <property type="component" value="Unplaced"/>
</dbReference>
<keyword evidence="6" id="KW-0597">Phosphoprotein</keyword>
<feature type="compositionally biased region" description="Basic and acidic residues" evidence="28">
    <location>
        <begin position="952"/>
        <end position="962"/>
    </location>
</feature>
<dbReference type="InterPro" id="IPR008979">
    <property type="entry name" value="Galactose-bd-like_sf"/>
</dbReference>
<feature type="domain" description="Protein kinase" evidence="30">
    <location>
        <begin position="579"/>
        <end position="842"/>
    </location>
</feature>
<dbReference type="InterPro" id="IPR001660">
    <property type="entry name" value="SAM"/>
</dbReference>
<evidence type="ECO:0000256" key="9">
    <source>
        <dbReference type="ARBA" id="ARBA00022737"/>
    </source>
</evidence>
<evidence type="ECO:0000256" key="17">
    <source>
        <dbReference type="ARBA" id="ARBA00023136"/>
    </source>
</evidence>
<dbReference type="Gene3D" id="2.60.40.10">
    <property type="entry name" value="Immunoglobulins"/>
    <property type="match status" value="2"/>
</dbReference>
<dbReference type="InterPro" id="IPR013761">
    <property type="entry name" value="SAM/pointed_sf"/>
</dbReference>
<keyword evidence="9" id="KW-0677">Repeat</keyword>
<evidence type="ECO:0000256" key="24">
    <source>
        <dbReference type="PIRSR" id="PIRSR000666-1"/>
    </source>
</evidence>
<evidence type="ECO:0000313" key="35">
    <source>
        <dbReference type="Proteomes" id="UP000694701"/>
    </source>
</evidence>
<proteinExistence type="predicted"/>
<dbReference type="FunFam" id="2.10.50.10:FF:000001">
    <property type="entry name" value="Ephrin type-A receptor 5"/>
    <property type="match status" value="1"/>
</dbReference>
<dbReference type="InterPro" id="IPR017441">
    <property type="entry name" value="Protein_kinase_ATP_BS"/>
</dbReference>
<comment type="subcellular location">
    <subcellularLocation>
        <location evidence="2">Cell membrane</location>
        <topology evidence="2">Single-pass type I membrane protein</topology>
    </subcellularLocation>
    <subcellularLocation>
        <location evidence="3">Cell projection</location>
        <location evidence="3">Dendrite</location>
    </subcellularLocation>
    <subcellularLocation>
        <location evidence="1">Early endosome membrane</location>
    </subcellularLocation>
</comment>
<evidence type="ECO:0000313" key="34">
    <source>
        <dbReference type="Ensembl" id="ENSCCRP00020017160.1"/>
    </source>
</evidence>
<evidence type="ECO:0000256" key="3">
    <source>
        <dbReference type="ARBA" id="ARBA00004279"/>
    </source>
</evidence>
<dbReference type="SMART" id="SM00454">
    <property type="entry name" value="SAM"/>
    <property type="match status" value="1"/>
</dbReference>
<dbReference type="Gene3D" id="2.60.120.260">
    <property type="entry name" value="Galactose-binding domain-like"/>
    <property type="match status" value="1"/>
</dbReference>
<evidence type="ECO:0000256" key="6">
    <source>
        <dbReference type="ARBA" id="ARBA00022553"/>
    </source>
</evidence>
<dbReference type="PANTHER" id="PTHR46877:SF17">
    <property type="entry name" value="EPHRIN TYPE-B RECEPTOR 1"/>
    <property type="match status" value="1"/>
</dbReference>
<evidence type="ECO:0000259" key="32">
    <source>
        <dbReference type="PROSITE" id="PS50853"/>
    </source>
</evidence>
<keyword evidence="19" id="KW-0675">Receptor</keyword>
<dbReference type="Pfam" id="PF00041">
    <property type="entry name" value="fn3"/>
    <property type="match status" value="1"/>
</dbReference>
<dbReference type="Pfam" id="PF00536">
    <property type="entry name" value="SAM_1"/>
    <property type="match status" value="1"/>
</dbReference>
<feature type="binding site" evidence="25 27">
    <location>
        <position position="611"/>
    </location>
    <ligand>
        <name>ATP</name>
        <dbReference type="ChEBI" id="CHEBI:30616"/>
    </ligand>
</feature>
<feature type="transmembrane region" description="Helical" evidence="29">
    <location>
        <begin position="462"/>
        <end position="482"/>
    </location>
</feature>
<evidence type="ECO:0000256" key="13">
    <source>
        <dbReference type="ARBA" id="ARBA00022840"/>
    </source>
</evidence>
<keyword evidence="10 25" id="KW-0547">Nucleotide-binding</keyword>
<evidence type="ECO:0000256" key="1">
    <source>
        <dbReference type="ARBA" id="ARBA00004146"/>
    </source>
</evidence>
<dbReference type="GO" id="GO:0030425">
    <property type="term" value="C:dendrite"/>
    <property type="evidence" value="ECO:0007669"/>
    <property type="project" value="UniProtKB-SubCell"/>
</dbReference>
<dbReference type="InterPro" id="IPR008266">
    <property type="entry name" value="Tyr_kinase_AS"/>
</dbReference>
<dbReference type="SUPFAM" id="SSF57184">
    <property type="entry name" value="Growth factor receptor domain"/>
    <property type="match status" value="1"/>
</dbReference>
<dbReference type="PROSITE" id="PS00107">
    <property type="entry name" value="PROTEIN_KINASE_ATP"/>
    <property type="match status" value="1"/>
</dbReference>
<dbReference type="InterPro" id="IPR036116">
    <property type="entry name" value="FN3_sf"/>
</dbReference>
<keyword evidence="12" id="KW-0418">Kinase</keyword>
<feature type="domain" description="SAM" evidence="31">
    <location>
        <begin position="871"/>
        <end position="935"/>
    </location>
</feature>
<keyword evidence="17 29" id="KW-0472">Membrane</keyword>
<keyword evidence="20" id="KW-0325">Glycoprotein</keyword>
<dbReference type="GO" id="GO:0031901">
    <property type="term" value="C:early endosome membrane"/>
    <property type="evidence" value="ECO:0007669"/>
    <property type="project" value="UniProtKB-SubCell"/>
</dbReference>
<dbReference type="GO" id="GO:0005886">
    <property type="term" value="C:plasma membrane"/>
    <property type="evidence" value="ECO:0007669"/>
    <property type="project" value="UniProtKB-SubCell"/>
</dbReference>
<dbReference type="Pfam" id="PF01404">
    <property type="entry name" value="Ephrin_lbd"/>
    <property type="match status" value="1"/>
</dbReference>
<feature type="disulfide bond" evidence="26">
    <location>
        <begin position="40"/>
        <end position="162"/>
    </location>
</feature>
<dbReference type="GO" id="GO:0060429">
    <property type="term" value="P:epithelium development"/>
    <property type="evidence" value="ECO:0007669"/>
    <property type="project" value="UniProtKB-ARBA"/>
</dbReference>
<dbReference type="PROSITE" id="PS00790">
    <property type="entry name" value="RECEPTOR_TYR_KIN_V_1"/>
    <property type="match status" value="1"/>
</dbReference>
<dbReference type="Pfam" id="PF25599">
    <property type="entry name" value="Ephrin_CRD"/>
    <property type="match status" value="1"/>
</dbReference>
<dbReference type="SUPFAM" id="SSF49785">
    <property type="entry name" value="Galactose-binding domain-like"/>
    <property type="match status" value="1"/>
</dbReference>
<keyword evidence="11" id="KW-0967">Endosome</keyword>
<dbReference type="InterPro" id="IPR027936">
    <property type="entry name" value="Eph_TM"/>
</dbReference>
<dbReference type="Ensembl" id="ENSCCRT00020018864.1">
    <property type="protein sequence ID" value="ENSCCRP00020017160.1"/>
    <property type="gene ID" value="ENSCCRG00020008226.1"/>
</dbReference>
<dbReference type="PIRSF" id="PIRSF000666">
    <property type="entry name" value="TyrPK_ephrin_receptor"/>
    <property type="match status" value="1"/>
</dbReference>
<keyword evidence="15" id="KW-0524">Neurogenesis</keyword>
<evidence type="ECO:0000256" key="2">
    <source>
        <dbReference type="ARBA" id="ARBA00004251"/>
    </source>
</evidence>
<dbReference type="Pfam" id="PF14575">
    <property type="entry name" value="EphA2_TM"/>
    <property type="match status" value="1"/>
</dbReference>
<evidence type="ECO:0000256" key="14">
    <source>
        <dbReference type="ARBA" id="ARBA00022889"/>
    </source>
</evidence>